<gene>
    <name evidence="2" type="ORF">g.27191</name>
    <name evidence="3" type="ORF">g.27192</name>
</gene>
<proteinExistence type="predicted"/>
<protein>
    <submittedName>
        <fullName evidence="2">Uncharacterized protein</fullName>
    </submittedName>
</protein>
<feature type="coiled-coil region" evidence="1">
    <location>
        <begin position="20"/>
        <end position="52"/>
    </location>
</feature>
<dbReference type="AlphaFoldDB" id="A0A1B6E344"/>
<evidence type="ECO:0000313" key="2">
    <source>
        <dbReference type="EMBL" id="JAS32350.1"/>
    </source>
</evidence>
<feature type="coiled-coil region" evidence="1">
    <location>
        <begin position="192"/>
        <end position="372"/>
    </location>
</feature>
<feature type="coiled-coil region" evidence="1">
    <location>
        <begin position="94"/>
        <end position="132"/>
    </location>
</feature>
<sequence length="532" mass="61580">SSSDQDGTAGIDEPLVSTCCERWQHVLDRLEKRNKKLKLELKQANLLRLQDKAKYCQSLSRVTEELCGVQREISKNNINKRINLEIQNRFHIDKKNQENNSEILKDQLDSKLVEAEDLIIKLKEQAQEISKRYENECFIRESLERKLDKYTYSFSSIKSGSSMPVRKVSLSQNILKKRLKNKVEVTKLQKKCKQLHSKLKIKNVSLEKLQKEVISLDKTCKMLKEMEEKFKNEIEKKDEIIMTLQNKTDHSPRINLLKGRLDAAAEVMAKQQRQIKQAELESQESKLAMENLKKRLNRVESLNSKRGTLVESSRKSKSDLELKLTLESEKNKNLSNDITKLKSIISAMNLQVSNLKKQIENLTNDKIESNTKLLDVKRVMEQKLNDLSEALRKKIVANGASEKFLQDKLSCLREQYISQIKELSLKMTSSDARSQELFYGIELFLKMLLASKPPESLSSLDTPQAEEAVQEACDILNLSPTEMQNIVNSARTSDEKVNWLQECYKLIHLEKFSEKLGYLLFDAVNHVRNNKY</sequence>
<keyword evidence="1" id="KW-0175">Coiled coil</keyword>
<evidence type="ECO:0000256" key="1">
    <source>
        <dbReference type="SAM" id="Coils"/>
    </source>
</evidence>
<accession>A0A1B6E344</accession>
<feature type="non-terminal residue" evidence="2">
    <location>
        <position position="1"/>
    </location>
</feature>
<name>A0A1B6E344_9HEMI</name>
<evidence type="ECO:0000313" key="3">
    <source>
        <dbReference type="EMBL" id="JAS37013.1"/>
    </source>
</evidence>
<organism evidence="2">
    <name type="scientific">Clastoptera arizonana</name>
    <name type="common">Arizona spittle bug</name>
    <dbReference type="NCBI Taxonomy" id="38151"/>
    <lineage>
        <taxon>Eukaryota</taxon>
        <taxon>Metazoa</taxon>
        <taxon>Ecdysozoa</taxon>
        <taxon>Arthropoda</taxon>
        <taxon>Hexapoda</taxon>
        <taxon>Insecta</taxon>
        <taxon>Pterygota</taxon>
        <taxon>Neoptera</taxon>
        <taxon>Paraneoptera</taxon>
        <taxon>Hemiptera</taxon>
        <taxon>Auchenorrhyncha</taxon>
        <taxon>Cercopoidea</taxon>
        <taxon>Clastopteridae</taxon>
        <taxon>Clastoptera</taxon>
    </lineage>
</organism>
<dbReference type="EMBL" id="GEDC01004948">
    <property type="protein sequence ID" value="JAS32350.1"/>
    <property type="molecule type" value="Transcribed_RNA"/>
</dbReference>
<reference evidence="2" key="1">
    <citation type="submission" date="2015-12" db="EMBL/GenBank/DDBJ databases">
        <title>De novo transcriptome assembly of four potential Pierce s Disease insect vectors from Arizona vineyards.</title>
        <authorList>
            <person name="Tassone E.E."/>
        </authorList>
    </citation>
    <scope>NUCLEOTIDE SEQUENCE</scope>
</reference>
<dbReference type="EMBL" id="GEDC01000285">
    <property type="protein sequence ID" value="JAS37013.1"/>
    <property type="molecule type" value="Transcribed_RNA"/>
</dbReference>